<dbReference type="AlphaFoldDB" id="A0A225E7G6"/>
<dbReference type="Proteomes" id="UP000214646">
    <property type="component" value="Unassembled WGS sequence"/>
</dbReference>
<evidence type="ECO:0000313" key="1">
    <source>
        <dbReference type="EMBL" id="OWK44377.1"/>
    </source>
</evidence>
<evidence type="ECO:0000313" key="2">
    <source>
        <dbReference type="Proteomes" id="UP000214646"/>
    </source>
</evidence>
<gene>
    <name evidence="1" type="ORF">FRUB_02309</name>
</gene>
<proteinExistence type="predicted"/>
<comment type="caution">
    <text evidence="1">The sequence shown here is derived from an EMBL/GenBank/DDBJ whole genome shotgun (WGS) entry which is preliminary data.</text>
</comment>
<keyword evidence="2" id="KW-1185">Reference proteome</keyword>
<organism evidence="1 2">
    <name type="scientific">Fimbriiglobus ruber</name>
    <dbReference type="NCBI Taxonomy" id="1908690"/>
    <lineage>
        <taxon>Bacteria</taxon>
        <taxon>Pseudomonadati</taxon>
        <taxon>Planctomycetota</taxon>
        <taxon>Planctomycetia</taxon>
        <taxon>Gemmatales</taxon>
        <taxon>Gemmataceae</taxon>
        <taxon>Fimbriiglobus</taxon>
    </lineage>
</organism>
<protein>
    <submittedName>
        <fullName evidence="1">Uncharacterized protein</fullName>
    </submittedName>
</protein>
<name>A0A225E7G6_9BACT</name>
<sequence>MDLDTFNDLFGYTQMAFEYMAYVGVEPANEAEFVQWWSMFFDVYSAELFGEEYQSAGVWWWTGFWSSWVEELGSF</sequence>
<accession>A0A225E7G6</accession>
<reference evidence="2" key="1">
    <citation type="submission" date="2017-06" db="EMBL/GenBank/DDBJ databases">
        <title>Genome analysis of Fimbriiglobus ruber SP5, the first member of the order Planctomycetales with confirmed chitinolytic capability.</title>
        <authorList>
            <person name="Ravin N.V."/>
            <person name="Rakitin A.L."/>
            <person name="Ivanova A.A."/>
            <person name="Beletsky A.V."/>
            <person name="Kulichevskaya I.S."/>
            <person name="Mardanov A.V."/>
            <person name="Dedysh S.N."/>
        </authorList>
    </citation>
    <scope>NUCLEOTIDE SEQUENCE [LARGE SCALE GENOMIC DNA]</scope>
    <source>
        <strain evidence="2">SP5</strain>
    </source>
</reference>
<dbReference type="EMBL" id="NIDE01000003">
    <property type="protein sequence ID" value="OWK44377.1"/>
    <property type="molecule type" value="Genomic_DNA"/>
</dbReference>